<dbReference type="InterPro" id="IPR012338">
    <property type="entry name" value="Beta-lactam/transpept-like"/>
</dbReference>
<evidence type="ECO:0000256" key="5">
    <source>
        <dbReference type="ARBA" id="ARBA00022801"/>
    </source>
</evidence>
<feature type="domain" description="PASTA" evidence="9">
    <location>
        <begin position="726"/>
        <end position="793"/>
    </location>
</feature>
<dbReference type="SUPFAM" id="SSF56601">
    <property type="entry name" value="beta-lactamase/transpeptidase-like"/>
    <property type="match status" value="1"/>
</dbReference>
<dbReference type="PANTHER" id="PTHR32282:SF33">
    <property type="entry name" value="PEPTIDOGLYCAN GLYCOSYLTRANSFERASE"/>
    <property type="match status" value="1"/>
</dbReference>
<proteinExistence type="predicted"/>
<evidence type="ECO:0000256" key="4">
    <source>
        <dbReference type="ARBA" id="ARBA00022679"/>
    </source>
</evidence>
<dbReference type="EMBL" id="LT629710">
    <property type="protein sequence ID" value="SDO88763.1"/>
    <property type="molecule type" value="Genomic_DNA"/>
</dbReference>
<keyword evidence="4" id="KW-0808">Transferase</keyword>
<evidence type="ECO:0000256" key="3">
    <source>
        <dbReference type="ARBA" id="ARBA00022676"/>
    </source>
</evidence>
<dbReference type="Pfam" id="PF00912">
    <property type="entry name" value="Transgly"/>
    <property type="match status" value="1"/>
</dbReference>
<dbReference type="STRING" id="1090615.SAMN04515671_2247"/>
<dbReference type="InterPro" id="IPR001264">
    <property type="entry name" value="Glyco_trans_51"/>
</dbReference>
<keyword evidence="5" id="KW-0378">Hydrolase</keyword>
<dbReference type="Gene3D" id="3.30.10.20">
    <property type="match status" value="1"/>
</dbReference>
<evidence type="ECO:0000256" key="1">
    <source>
        <dbReference type="ARBA" id="ARBA00022645"/>
    </source>
</evidence>
<dbReference type="RefSeq" id="WP_172832261.1">
    <property type="nucleotide sequence ID" value="NZ_LT629710.1"/>
</dbReference>
<reference evidence="10 11" key="1">
    <citation type="submission" date="2016-10" db="EMBL/GenBank/DDBJ databases">
        <authorList>
            <person name="de Groot N.N."/>
        </authorList>
    </citation>
    <scope>NUCLEOTIDE SEQUENCE [LARGE SCALE GENOMIC DNA]</scope>
    <source>
        <strain evidence="11">P4-7,KCTC 19426,CECT 7604</strain>
    </source>
</reference>
<dbReference type="AlphaFoldDB" id="A0A1H0N7X3"/>
<keyword evidence="1 10" id="KW-0121">Carboxypeptidase</keyword>
<dbReference type="GO" id="GO:0009252">
    <property type="term" value="P:peptidoglycan biosynthetic process"/>
    <property type="evidence" value="ECO:0007669"/>
    <property type="project" value="TreeGrafter"/>
</dbReference>
<dbReference type="InterPro" id="IPR050396">
    <property type="entry name" value="Glycosyltr_51/Transpeptidase"/>
</dbReference>
<dbReference type="Pfam" id="PF00905">
    <property type="entry name" value="Transpeptidase"/>
    <property type="match status" value="1"/>
</dbReference>
<organism evidence="10 11">
    <name type="scientific">Nakamurella panacisegetis</name>
    <dbReference type="NCBI Taxonomy" id="1090615"/>
    <lineage>
        <taxon>Bacteria</taxon>
        <taxon>Bacillati</taxon>
        <taxon>Actinomycetota</taxon>
        <taxon>Actinomycetes</taxon>
        <taxon>Nakamurellales</taxon>
        <taxon>Nakamurellaceae</taxon>
        <taxon>Nakamurella</taxon>
    </lineage>
</organism>
<evidence type="ECO:0000313" key="10">
    <source>
        <dbReference type="EMBL" id="SDO88763.1"/>
    </source>
</evidence>
<dbReference type="GO" id="GO:0006508">
    <property type="term" value="P:proteolysis"/>
    <property type="evidence" value="ECO:0007669"/>
    <property type="project" value="UniProtKB-KW"/>
</dbReference>
<dbReference type="GO" id="GO:0009002">
    <property type="term" value="F:serine-type D-Ala-D-Ala carboxypeptidase activity"/>
    <property type="evidence" value="ECO:0007669"/>
    <property type="project" value="UniProtKB-EC"/>
</dbReference>
<evidence type="ECO:0000256" key="2">
    <source>
        <dbReference type="ARBA" id="ARBA00022670"/>
    </source>
</evidence>
<dbReference type="Proteomes" id="UP000198741">
    <property type="component" value="Chromosome I"/>
</dbReference>
<evidence type="ECO:0000259" key="9">
    <source>
        <dbReference type="PROSITE" id="PS51178"/>
    </source>
</evidence>
<comment type="catalytic activity">
    <reaction evidence="7">
        <text>Preferential cleavage: (Ac)2-L-Lys-D-Ala-|-D-Ala. Also transpeptidation of peptidyl-alanyl moieties that are N-acyl substituents of D-alanine.</text>
        <dbReference type="EC" id="3.4.16.4"/>
    </reaction>
</comment>
<evidence type="ECO:0000256" key="7">
    <source>
        <dbReference type="ARBA" id="ARBA00034000"/>
    </source>
</evidence>
<gene>
    <name evidence="10" type="ORF">SAMN04515671_2247</name>
</gene>
<dbReference type="Pfam" id="PF03793">
    <property type="entry name" value="PASTA"/>
    <property type="match status" value="1"/>
</dbReference>
<keyword evidence="6" id="KW-0511">Multifunctional enzyme</keyword>
<name>A0A1H0N7X3_9ACTN</name>
<dbReference type="SUPFAM" id="SSF53955">
    <property type="entry name" value="Lysozyme-like"/>
    <property type="match status" value="1"/>
</dbReference>
<protein>
    <submittedName>
        <fullName evidence="10">Membrane carboxypeptidase (Penicillin-binding protein)</fullName>
    </submittedName>
</protein>
<dbReference type="Gene3D" id="3.40.710.10">
    <property type="entry name" value="DD-peptidase/beta-lactamase superfamily"/>
    <property type="match status" value="1"/>
</dbReference>
<evidence type="ECO:0000313" key="11">
    <source>
        <dbReference type="Proteomes" id="UP000198741"/>
    </source>
</evidence>
<dbReference type="GO" id="GO:0030288">
    <property type="term" value="C:outer membrane-bounded periplasmic space"/>
    <property type="evidence" value="ECO:0007669"/>
    <property type="project" value="TreeGrafter"/>
</dbReference>
<dbReference type="InterPro" id="IPR005543">
    <property type="entry name" value="PASTA_dom"/>
</dbReference>
<dbReference type="SMART" id="SM00740">
    <property type="entry name" value="PASTA"/>
    <property type="match status" value="1"/>
</dbReference>
<accession>A0A1H0N7X3</accession>
<dbReference type="Gene3D" id="1.10.3810.10">
    <property type="entry name" value="Biosynthetic peptidoglycan transglycosylase-like"/>
    <property type="match status" value="1"/>
</dbReference>
<evidence type="ECO:0000256" key="8">
    <source>
        <dbReference type="ARBA" id="ARBA00049902"/>
    </source>
</evidence>
<dbReference type="InterPro" id="IPR001460">
    <property type="entry name" value="PCN-bd_Tpept"/>
</dbReference>
<dbReference type="GO" id="GO:0008658">
    <property type="term" value="F:penicillin binding"/>
    <property type="evidence" value="ECO:0007669"/>
    <property type="project" value="InterPro"/>
</dbReference>
<dbReference type="InterPro" id="IPR023346">
    <property type="entry name" value="Lysozyme-like_dom_sf"/>
</dbReference>
<sequence length="800" mass="83588">MTIATLLAGVLVAGLLLPYSLGLGLASNKITGALAATNENVLDGVIPERSAIYDNTGTNLITYVYDQNRQIVPSAKISQTLKSAIVAIEDKRFFIHKGVDWRGTVRALLSNASGGQQGGSTLTQQYVKNYLFLVQAKTDAEKAAAIAVTPGRKLREAKLALTLEQKETKDDILTGYLNLVAFLPNVYGAEATAEALFGVHASDLTLAEAAMMAGMVNNPNKYNPTDQSSYQDSIDRRNVVLTLMTQQGYITTAQMQAAKSDDLRAELSKRKSISTGCVPRSDAVSDSRFTNGYYCQYALDYLATAGISASAIADGGYKIVTNLDKTATTNAKTAVNKTVSPTTYKNIANVMAVVQPNSNRKVLALVANRPYGLDTTKGQTVQKLTTTFAPLGAGSTFKIFTAAAALKAGLGINSKVDNPVQYASTIAPAHAFHNNTDNAETFPTRLSITDALATSPNTAFVELEDKLTLPVVVNMAVALGMKGYNLPAGQVDTLFTGSTNTYAQELVTQKVASFTLGVTPVSPLELANVGASLADNGEWCPPNPINIVTDRNGGVVTVKAPATCTQAVSPDIANALARAMGEDIDGSKGTANQSAKAAGWNLTPGTAAGKTGTTGDYKSSAFLGFTPKYSAANLTWDYTPKPKPICMNPPKAATDPLALTAAGTCTVAQAKSSEGNTTATITGMTGGSVPATTWFQAMLGIQKADPTYDQANPTLFPPASGYSVDGDPKTVVPNVVGELSTQAAADLQAKGFVADLQIETQSQSVAVNHVTRQSPAGLENALPGSTVTVYYSAGPTTSGG</sequence>
<dbReference type="InterPro" id="IPR036950">
    <property type="entry name" value="PBP_transglycosylase"/>
</dbReference>
<dbReference type="CDD" id="cd06577">
    <property type="entry name" value="PASTA_pknB"/>
    <property type="match status" value="1"/>
</dbReference>
<dbReference type="PANTHER" id="PTHR32282">
    <property type="entry name" value="BINDING PROTEIN TRANSPEPTIDASE, PUTATIVE-RELATED"/>
    <property type="match status" value="1"/>
</dbReference>
<keyword evidence="11" id="KW-1185">Reference proteome</keyword>
<comment type="catalytic activity">
    <reaction evidence="8">
        <text>[GlcNAc-(1-&gt;4)-Mur2Ac(oyl-L-Ala-gamma-D-Glu-L-Lys-D-Ala-D-Ala)](n)-di-trans,octa-cis-undecaprenyl diphosphate + beta-D-GlcNAc-(1-&gt;4)-Mur2Ac(oyl-L-Ala-gamma-D-Glu-L-Lys-D-Ala-D-Ala)-di-trans,octa-cis-undecaprenyl diphosphate = [GlcNAc-(1-&gt;4)-Mur2Ac(oyl-L-Ala-gamma-D-Glu-L-Lys-D-Ala-D-Ala)](n+1)-di-trans,octa-cis-undecaprenyl diphosphate + di-trans,octa-cis-undecaprenyl diphosphate + H(+)</text>
        <dbReference type="Rhea" id="RHEA:23708"/>
        <dbReference type="Rhea" id="RHEA-COMP:9602"/>
        <dbReference type="Rhea" id="RHEA-COMP:9603"/>
        <dbReference type="ChEBI" id="CHEBI:15378"/>
        <dbReference type="ChEBI" id="CHEBI:58405"/>
        <dbReference type="ChEBI" id="CHEBI:60033"/>
        <dbReference type="ChEBI" id="CHEBI:78435"/>
        <dbReference type="EC" id="2.4.99.28"/>
    </reaction>
</comment>
<dbReference type="PROSITE" id="PS51178">
    <property type="entry name" value="PASTA"/>
    <property type="match status" value="1"/>
</dbReference>
<evidence type="ECO:0000256" key="6">
    <source>
        <dbReference type="ARBA" id="ARBA00023268"/>
    </source>
</evidence>
<dbReference type="GO" id="GO:0008955">
    <property type="term" value="F:peptidoglycan glycosyltransferase activity"/>
    <property type="evidence" value="ECO:0007669"/>
    <property type="project" value="UniProtKB-EC"/>
</dbReference>
<keyword evidence="3" id="KW-0328">Glycosyltransferase</keyword>
<keyword evidence="2" id="KW-0645">Protease</keyword>